<evidence type="ECO:0000256" key="19">
    <source>
        <dbReference type="RuleBase" id="RU365063"/>
    </source>
</evidence>
<sequence>MFEKILIANRGEIALRIQRACREMGIRTVVVYSEADREAKYVKLADESVCIGPAPSAKSYLSMPAIISAAEVTDAEAIHPGYGFLSENADFAERVEKSGFVFIGPRPESIRLMGDKVSAKQAMIKAGVPCVPGSDGALPDDPKEIIRIARRVGYPVIIKAAGGGGGRGMRVVHTEAALLNAVTMTKTEAGAAFSNPEVYMEKFLENPRHVEIQVLADEHKNAVWLGERDCSMQRRHQKVIEEAPAVGIPRKTIEKIGDRCAEACRRMGYRGAGTFEFLYENGEFYFIEMNTRIQVEHPVTEMITGVDLVQEQIRVAAGEKLRFKQRDVELKGHAIECRINAEDPFKFTPSPGKILSWHAPGGPGIRVDSHAYAGYFVPPTYDSMVGKVISYGATREQAIRRMQIALSEMVVEGILTNIPLHRELMVDARFIEGGTNIHYLEHKLADRPTPPKDSK</sequence>
<evidence type="ECO:0000256" key="12">
    <source>
        <dbReference type="ARBA" id="ARBA00022842"/>
    </source>
</evidence>
<dbReference type="GO" id="GO:0004075">
    <property type="term" value="F:biotin carboxylase activity"/>
    <property type="evidence" value="ECO:0007669"/>
    <property type="project" value="UniProtKB-EC"/>
</dbReference>
<dbReference type="InterPro" id="IPR005482">
    <property type="entry name" value="Biotin_COase_C"/>
</dbReference>
<comment type="caution">
    <text evidence="22">The sequence shown here is derived from an EMBL/GenBank/DDBJ whole genome shotgun (WGS) entry which is preliminary data.</text>
</comment>
<keyword evidence="9 18" id="KW-0547">Nucleotide-binding</keyword>
<keyword evidence="8" id="KW-0479">Metal-binding</keyword>
<gene>
    <name evidence="22" type="primary">accC</name>
    <name evidence="22" type="ORF">Q8A64_12765</name>
</gene>
<keyword evidence="11 18" id="KW-0067">ATP-binding</keyword>
<dbReference type="PANTHER" id="PTHR48095">
    <property type="entry name" value="PYRUVATE CARBOXYLASE SUBUNIT A"/>
    <property type="match status" value="1"/>
</dbReference>
<keyword evidence="15 19" id="KW-0092">Biotin</keyword>
<keyword evidence="14 19" id="KW-0275">Fatty acid biosynthesis</keyword>
<dbReference type="SUPFAM" id="SSF52440">
    <property type="entry name" value="PreATP-grasp domain"/>
    <property type="match status" value="1"/>
</dbReference>
<keyword evidence="13 19" id="KW-0443">Lipid metabolism</keyword>
<evidence type="ECO:0000256" key="7">
    <source>
        <dbReference type="ARBA" id="ARBA00022598"/>
    </source>
</evidence>
<dbReference type="InterPro" id="IPR011764">
    <property type="entry name" value="Biotin_carboxylation_dom"/>
</dbReference>
<evidence type="ECO:0000256" key="14">
    <source>
        <dbReference type="ARBA" id="ARBA00023160"/>
    </source>
</evidence>
<dbReference type="PROSITE" id="PS00867">
    <property type="entry name" value="CPSASE_2"/>
    <property type="match status" value="1"/>
</dbReference>
<organism evidence="22 23">
    <name type="scientific">Keguizhuia sedimenti</name>
    <dbReference type="NCBI Taxonomy" id="3064264"/>
    <lineage>
        <taxon>Bacteria</taxon>
        <taxon>Pseudomonadati</taxon>
        <taxon>Pseudomonadota</taxon>
        <taxon>Betaproteobacteria</taxon>
        <taxon>Burkholderiales</taxon>
        <taxon>Oxalobacteraceae</taxon>
        <taxon>Keguizhuia</taxon>
    </lineage>
</organism>
<dbReference type="Pfam" id="PF00289">
    <property type="entry name" value="Biotin_carb_N"/>
    <property type="match status" value="1"/>
</dbReference>
<evidence type="ECO:0000256" key="4">
    <source>
        <dbReference type="ARBA" id="ARBA00013263"/>
    </source>
</evidence>
<dbReference type="Gene3D" id="3.40.50.20">
    <property type="match status" value="1"/>
</dbReference>
<dbReference type="Gene3D" id="3.30.470.20">
    <property type="entry name" value="ATP-grasp fold, B domain"/>
    <property type="match status" value="1"/>
</dbReference>
<evidence type="ECO:0000313" key="22">
    <source>
        <dbReference type="EMBL" id="MDQ9171279.1"/>
    </source>
</evidence>
<evidence type="ECO:0000256" key="9">
    <source>
        <dbReference type="ARBA" id="ARBA00022741"/>
    </source>
</evidence>
<evidence type="ECO:0000256" key="13">
    <source>
        <dbReference type="ARBA" id="ARBA00023098"/>
    </source>
</evidence>
<dbReference type="NCBIfam" id="TIGR00514">
    <property type="entry name" value="accC"/>
    <property type="match status" value="1"/>
</dbReference>
<dbReference type="SUPFAM" id="SSF51246">
    <property type="entry name" value="Rudiment single hybrid motif"/>
    <property type="match status" value="1"/>
</dbReference>
<dbReference type="PANTHER" id="PTHR48095:SF2">
    <property type="entry name" value="BIOTIN CARBOXYLASE, CHLOROPLASTIC"/>
    <property type="match status" value="1"/>
</dbReference>
<keyword evidence="6 19" id="KW-0444">Lipid biosynthesis</keyword>
<keyword evidence="12" id="KW-0460">Magnesium</keyword>
<feature type="domain" description="Biotin carboxylation" evidence="21">
    <location>
        <begin position="1"/>
        <end position="445"/>
    </location>
</feature>
<dbReference type="InterPro" id="IPR005481">
    <property type="entry name" value="BC-like_N"/>
</dbReference>
<comment type="subunit">
    <text evidence="3 19">Acetyl-CoA carboxylase is a heterohexamer of biotin carboxyl carrier protein, biotin carboxylase and the two subunits of carboxyl transferase in a 2:2 complex.</text>
</comment>
<evidence type="ECO:0000256" key="18">
    <source>
        <dbReference type="PROSITE-ProRule" id="PRU00409"/>
    </source>
</evidence>
<evidence type="ECO:0000256" key="16">
    <source>
        <dbReference type="ARBA" id="ARBA00033786"/>
    </source>
</evidence>
<evidence type="ECO:0000256" key="5">
    <source>
        <dbReference type="ARBA" id="ARBA00017242"/>
    </source>
</evidence>
<dbReference type="InterPro" id="IPR011054">
    <property type="entry name" value="Rudment_hybrid_motif"/>
</dbReference>
<protein>
    <recommendedName>
        <fullName evidence="5 19">Biotin carboxylase</fullName>
        <ecNumber evidence="4 19">6.3.4.14</ecNumber>
    </recommendedName>
    <alternativeName>
        <fullName evidence="16 19">Acetyl-coenzyme A carboxylase biotin carboxylase subunit A</fullName>
    </alternativeName>
</protein>
<dbReference type="SMART" id="SM00878">
    <property type="entry name" value="Biotin_carb_C"/>
    <property type="match status" value="1"/>
</dbReference>
<proteinExistence type="predicted"/>
<name>A0ABU1BQZ1_9BURK</name>
<comment type="pathway">
    <text evidence="2 19">Lipid metabolism; malonyl-CoA biosynthesis; malonyl-CoA from acetyl-CoA: step 1/1.</text>
</comment>
<evidence type="ECO:0000256" key="15">
    <source>
        <dbReference type="ARBA" id="ARBA00023267"/>
    </source>
</evidence>
<evidence type="ECO:0000256" key="6">
    <source>
        <dbReference type="ARBA" id="ARBA00022516"/>
    </source>
</evidence>
<evidence type="ECO:0000256" key="1">
    <source>
        <dbReference type="ARBA" id="ARBA00003761"/>
    </source>
</evidence>
<evidence type="ECO:0000256" key="10">
    <source>
        <dbReference type="ARBA" id="ARBA00022832"/>
    </source>
</evidence>
<evidence type="ECO:0000259" key="21">
    <source>
        <dbReference type="PROSITE" id="PS50979"/>
    </source>
</evidence>
<comment type="catalytic activity">
    <reaction evidence="17 19">
        <text>N(6)-biotinyl-L-lysyl-[protein] + hydrogencarbonate + ATP = N(6)-carboxybiotinyl-L-lysyl-[protein] + ADP + phosphate + H(+)</text>
        <dbReference type="Rhea" id="RHEA:13501"/>
        <dbReference type="Rhea" id="RHEA-COMP:10505"/>
        <dbReference type="Rhea" id="RHEA-COMP:10506"/>
        <dbReference type="ChEBI" id="CHEBI:15378"/>
        <dbReference type="ChEBI" id="CHEBI:17544"/>
        <dbReference type="ChEBI" id="CHEBI:30616"/>
        <dbReference type="ChEBI" id="CHEBI:43474"/>
        <dbReference type="ChEBI" id="CHEBI:83144"/>
        <dbReference type="ChEBI" id="CHEBI:83145"/>
        <dbReference type="ChEBI" id="CHEBI:456216"/>
        <dbReference type="EC" id="6.3.4.14"/>
    </reaction>
</comment>
<dbReference type="InterPro" id="IPR011761">
    <property type="entry name" value="ATP-grasp"/>
</dbReference>
<evidence type="ECO:0000259" key="20">
    <source>
        <dbReference type="PROSITE" id="PS50975"/>
    </source>
</evidence>
<dbReference type="EC" id="6.3.4.14" evidence="4 19"/>
<evidence type="ECO:0000256" key="2">
    <source>
        <dbReference type="ARBA" id="ARBA00004956"/>
    </source>
</evidence>
<dbReference type="Gene3D" id="3.30.1490.20">
    <property type="entry name" value="ATP-grasp fold, A domain"/>
    <property type="match status" value="1"/>
</dbReference>
<evidence type="ECO:0000256" key="11">
    <source>
        <dbReference type="ARBA" id="ARBA00022840"/>
    </source>
</evidence>
<dbReference type="NCBIfam" id="NF006367">
    <property type="entry name" value="PRK08591.1"/>
    <property type="match status" value="1"/>
</dbReference>
<comment type="function">
    <text evidence="1 19">This protein is a component of the acetyl coenzyme A carboxylase complex; first, biotin carboxylase catalyzes the carboxylation of the carrier protein and then the transcarboxylase transfers the carboxyl group to form malonyl-CoA.</text>
</comment>
<keyword evidence="7 19" id="KW-0436">Ligase</keyword>
<evidence type="ECO:0000256" key="8">
    <source>
        <dbReference type="ARBA" id="ARBA00022723"/>
    </source>
</evidence>
<accession>A0ABU1BQZ1</accession>
<dbReference type="Pfam" id="PF02786">
    <property type="entry name" value="CPSase_L_D2"/>
    <property type="match status" value="1"/>
</dbReference>
<dbReference type="RefSeq" id="WP_338437218.1">
    <property type="nucleotide sequence ID" value="NZ_JAUYVH010000008.1"/>
</dbReference>
<dbReference type="InterPro" id="IPR005479">
    <property type="entry name" value="CPAse_ATP-bd"/>
</dbReference>
<reference evidence="22 23" key="1">
    <citation type="submission" date="2023-08" db="EMBL/GenBank/DDBJ databases">
        <title>Oxalobacteraceae gen .nov., isolated from river sludge outside the plant.</title>
        <authorList>
            <person name="Zhao S.Y."/>
        </authorList>
    </citation>
    <scope>NUCLEOTIDE SEQUENCE [LARGE SCALE GENOMIC DNA]</scope>
    <source>
        <strain evidence="22 23">R-40</strain>
    </source>
</reference>
<dbReference type="Proteomes" id="UP001225596">
    <property type="component" value="Unassembled WGS sequence"/>
</dbReference>
<dbReference type="InterPro" id="IPR051602">
    <property type="entry name" value="ACC_Biotin_Carboxylase"/>
</dbReference>
<dbReference type="PROSITE" id="PS50975">
    <property type="entry name" value="ATP_GRASP"/>
    <property type="match status" value="1"/>
</dbReference>
<dbReference type="EMBL" id="JAUYVH010000008">
    <property type="protein sequence ID" value="MDQ9171279.1"/>
    <property type="molecule type" value="Genomic_DNA"/>
</dbReference>
<dbReference type="InterPro" id="IPR013815">
    <property type="entry name" value="ATP_grasp_subdomain_1"/>
</dbReference>
<dbReference type="PROSITE" id="PS00866">
    <property type="entry name" value="CPSASE_1"/>
    <property type="match status" value="1"/>
</dbReference>
<dbReference type="InterPro" id="IPR016185">
    <property type="entry name" value="PreATP-grasp_dom_sf"/>
</dbReference>
<evidence type="ECO:0000256" key="3">
    <source>
        <dbReference type="ARBA" id="ARBA00011750"/>
    </source>
</evidence>
<dbReference type="SUPFAM" id="SSF56059">
    <property type="entry name" value="Glutathione synthetase ATP-binding domain-like"/>
    <property type="match status" value="1"/>
</dbReference>
<feature type="domain" description="ATP-grasp" evidence="20">
    <location>
        <begin position="120"/>
        <end position="317"/>
    </location>
</feature>
<evidence type="ECO:0000313" key="23">
    <source>
        <dbReference type="Proteomes" id="UP001225596"/>
    </source>
</evidence>
<dbReference type="InterPro" id="IPR004549">
    <property type="entry name" value="Acetyl_CoA_COase_biotin_COase"/>
</dbReference>
<keyword evidence="10 19" id="KW-0276">Fatty acid metabolism</keyword>
<dbReference type="Pfam" id="PF02785">
    <property type="entry name" value="Biotin_carb_C"/>
    <property type="match status" value="1"/>
</dbReference>
<dbReference type="PROSITE" id="PS50979">
    <property type="entry name" value="BC"/>
    <property type="match status" value="1"/>
</dbReference>
<keyword evidence="23" id="KW-1185">Reference proteome</keyword>
<evidence type="ECO:0000256" key="17">
    <source>
        <dbReference type="ARBA" id="ARBA00048600"/>
    </source>
</evidence>